<dbReference type="OrthoDB" id="6692397at2759"/>
<dbReference type="InterPro" id="IPR055206">
    <property type="entry name" value="DEXQc_SUV3"/>
</dbReference>
<reference evidence="8" key="1">
    <citation type="submission" date="2020-07" db="EMBL/GenBank/DDBJ databases">
        <title>The High-quality genome of the commercially important snow crab, Chionoecetes opilio.</title>
        <authorList>
            <person name="Jeong J.-H."/>
            <person name="Ryu S."/>
        </authorList>
    </citation>
    <scope>NUCLEOTIDE SEQUENCE</scope>
    <source>
        <strain evidence="8">MADBK_172401_WGS</strain>
        <tissue evidence="8">Digestive gland</tissue>
    </source>
</reference>
<evidence type="ECO:0000256" key="1">
    <source>
        <dbReference type="ARBA" id="ARBA00022741"/>
    </source>
</evidence>
<keyword evidence="9" id="KW-1185">Reference proteome</keyword>
<dbReference type="GO" id="GO:0005524">
    <property type="term" value="F:ATP binding"/>
    <property type="evidence" value="ECO:0007669"/>
    <property type="project" value="UniProtKB-KW"/>
</dbReference>
<evidence type="ECO:0000259" key="6">
    <source>
        <dbReference type="Pfam" id="PF18114"/>
    </source>
</evidence>
<evidence type="ECO:0000259" key="7">
    <source>
        <dbReference type="Pfam" id="PF22527"/>
    </source>
</evidence>
<organism evidence="8 9">
    <name type="scientific">Chionoecetes opilio</name>
    <name type="common">Atlantic snow crab</name>
    <name type="synonym">Cancer opilio</name>
    <dbReference type="NCBI Taxonomy" id="41210"/>
    <lineage>
        <taxon>Eukaryota</taxon>
        <taxon>Metazoa</taxon>
        <taxon>Ecdysozoa</taxon>
        <taxon>Arthropoda</taxon>
        <taxon>Crustacea</taxon>
        <taxon>Multicrustacea</taxon>
        <taxon>Malacostraca</taxon>
        <taxon>Eumalacostraca</taxon>
        <taxon>Eucarida</taxon>
        <taxon>Decapoda</taxon>
        <taxon>Pleocyemata</taxon>
        <taxon>Brachyura</taxon>
        <taxon>Eubrachyura</taxon>
        <taxon>Majoidea</taxon>
        <taxon>Majidae</taxon>
        <taxon>Chionoecetes</taxon>
    </lineage>
</organism>
<dbReference type="InterPro" id="IPR041453">
    <property type="entry name" value="Suv3_N"/>
</dbReference>
<dbReference type="Pfam" id="PF22527">
    <property type="entry name" value="DEXQc_Suv3"/>
    <property type="match status" value="1"/>
</dbReference>
<dbReference type="PANTHER" id="PTHR12131">
    <property type="entry name" value="ATP-DEPENDENT RNA AND DNA HELICASE"/>
    <property type="match status" value="1"/>
</dbReference>
<feature type="domain" description="Suv3 N-terminal" evidence="6">
    <location>
        <begin position="126"/>
        <end position="172"/>
    </location>
</feature>
<feature type="domain" description="ATP-dependent RNA helicase SUV3 DEXQ-box helicase" evidence="7">
    <location>
        <begin position="176"/>
        <end position="214"/>
    </location>
</feature>
<dbReference type="GO" id="GO:0003724">
    <property type="term" value="F:RNA helicase activity"/>
    <property type="evidence" value="ECO:0007669"/>
    <property type="project" value="UniProtKB-EC"/>
</dbReference>
<evidence type="ECO:0000313" key="9">
    <source>
        <dbReference type="Proteomes" id="UP000770661"/>
    </source>
</evidence>
<keyword evidence="2" id="KW-0378">Hydrolase</keyword>
<dbReference type="EMBL" id="JACEEZ010003739">
    <property type="protein sequence ID" value="KAG0727066.1"/>
    <property type="molecule type" value="Genomic_DNA"/>
</dbReference>
<dbReference type="Proteomes" id="UP000770661">
    <property type="component" value="Unassembled WGS sequence"/>
</dbReference>
<dbReference type="Pfam" id="PF18114">
    <property type="entry name" value="Suv3_N"/>
    <property type="match status" value="1"/>
</dbReference>
<gene>
    <name evidence="8" type="primary">SUPV3L1</name>
    <name evidence="8" type="ORF">GWK47_035406</name>
</gene>
<name>A0A8J5D092_CHIOP</name>
<dbReference type="InterPro" id="IPR050699">
    <property type="entry name" value="RNA-DNA_Helicase"/>
</dbReference>
<evidence type="ECO:0000256" key="2">
    <source>
        <dbReference type="ARBA" id="ARBA00022801"/>
    </source>
</evidence>
<dbReference type="InterPro" id="IPR027417">
    <property type="entry name" value="P-loop_NTPase"/>
</dbReference>
<keyword evidence="3 8" id="KW-0347">Helicase</keyword>
<evidence type="ECO:0000256" key="5">
    <source>
        <dbReference type="ARBA" id="ARBA00047984"/>
    </source>
</evidence>
<keyword evidence="4" id="KW-0067">ATP-binding</keyword>
<comment type="caution">
    <text evidence="8">The sequence shown here is derived from an EMBL/GenBank/DDBJ whole genome shotgun (WGS) entry which is preliminary data.</text>
</comment>
<evidence type="ECO:0000313" key="8">
    <source>
        <dbReference type="EMBL" id="KAG0727066.1"/>
    </source>
</evidence>
<dbReference type="AlphaFoldDB" id="A0A8J5D092"/>
<sequence>MMRPLGVVGVLGRRGWAGGRRCERRLWAVCGAARHGDVPSQPARFYPIGRWRGMTTNPGTPTCRGPGRAHLQVLQKAEDCSGSRGGSPRGWAAPGASNTNSAAAVVVVVARNDKETSHTSLFRCQFKARQDEINVGGEMAGPLKREDILRVLNRFYTNETVKELARENGLDSTQKQGLNRKIIFHAGPTNSGKTYHAMERFLTAESGIYCGPLSCWPTRSSTKATPEAPLVTW</sequence>
<dbReference type="GO" id="GO:0016787">
    <property type="term" value="F:hydrolase activity"/>
    <property type="evidence" value="ECO:0007669"/>
    <property type="project" value="UniProtKB-KW"/>
</dbReference>
<evidence type="ECO:0000256" key="4">
    <source>
        <dbReference type="ARBA" id="ARBA00022840"/>
    </source>
</evidence>
<keyword evidence="1" id="KW-0547">Nucleotide-binding</keyword>
<accession>A0A8J5D092</accession>
<evidence type="ECO:0000256" key="3">
    <source>
        <dbReference type="ARBA" id="ARBA00022806"/>
    </source>
</evidence>
<proteinExistence type="predicted"/>
<dbReference type="Gene3D" id="3.40.50.300">
    <property type="entry name" value="P-loop containing nucleotide triphosphate hydrolases"/>
    <property type="match status" value="1"/>
</dbReference>
<dbReference type="PANTHER" id="PTHR12131:SF1">
    <property type="entry name" value="ATP-DEPENDENT RNA HELICASE SUPV3L1, MITOCHONDRIAL-RELATED"/>
    <property type="match status" value="1"/>
</dbReference>
<comment type="catalytic activity">
    <reaction evidence="5">
        <text>ATP + H2O = ADP + phosphate + H(+)</text>
        <dbReference type="Rhea" id="RHEA:13065"/>
        <dbReference type="ChEBI" id="CHEBI:15377"/>
        <dbReference type="ChEBI" id="CHEBI:15378"/>
        <dbReference type="ChEBI" id="CHEBI:30616"/>
        <dbReference type="ChEBI" id="CHEBI:43474"/>
        <dbReference type="ChEBI" id="CHEBI:456216"/>
        <dbReference type="EC" id="3.6.4.13"/>
    </reaction>
</comment>
<protein>
    <submittedName>
        <fullName evidence="8">ATP-dependent RNA helicase SUV3, mitochondrial</fullName>
    </submittedName>
</protein>